<dbReference type="RefSeq" id="WP_091570362.1">
    <property type="nucleotide sequence ID" value="NZ_FNHP01000006.1"/>
</dbReference>
<evidence type="ECO:0000313" key="1">
    <source>
        <dbReference type="EMBL" id="SDM48381.1"/>
    </source>
</evidence>
<dbReference type="Proteomes" id="UP000198552">
    <property type="component" value="Unassembled WGS sequence"/>
</dbReference>
<accession>A0A1G9TL01</accession>
<dbReference type="EMBL" id="FNHP01000006">
    <property type="protein sequence ID" value="SDM48381.1"/>
    <property type="molecule type" value="Genomic_DNA"/>
</dbReference>
<organism evidence="1 2">
    <name type="scientific">Oryzisolibacter propanilivorax</name>
    <dbReference type="NCBI Taxonomy" id="1527607"/>
    <lineage>
        <taxon>Bacteria</taxon>
        <taxon>Pseudomonadati</taxon>
        <taxon>Pseudomonadota</taxon>
        <taxon>Betaproteobacteria</taxon>
        <taxon>Burkholderiales</taxon>
        <taxon>Comamonadaceae</taxon>
        <taxon>Oryzisolibacter</taxon>
    </lineage>
</organism>
<dbReference type="STRING" id="1527607.SAMN05428957_106198"/>
<proteinExistence type="predicted"/>
<keyword evidence="2" id="KW-1185">Reference proteome</keyword>
<protein>
    <submittedName>
        <fullName evidence="1">Uncharacterized protein</fullName>
    </submittedName>
</protein>
<dbReference type="OrthoDB" id="9949359at2"/>
<evidence type="ECO:0000313" key="2">
    <source>
        <dbReference type="Proteomes" id="UP000198552"/>
    </source>
</evidence>
<sequence>MMAAPIYRHPDGEGTIQFDAANSRLFLFNAAEGPSAYALIGPWGLREVAAKLLALAEEMGVQQ</sequence>
<reference evidence="2" key="1">
    <citation type="submission" date="2016-10" db="EMBL/GenBank/DDBJ databases">
        <authorList>
            <person name="Varghese N."/>
            <person name="Submissions S."/>
        </authorList>
    </citation>
    <scope>NUCLEOTIDE SEQUENCE [LARGE SCALE GENOMIC DNA]</scope>
    <source>
        <strain evidence="2">EPL6</strain>
    </source>
</reference>
<dbReference type="AlphaFoldDB" id="A0A1G9TL01"/>
<name>A0A1G9TL01_9BURK</name>
<gene>
    <name evidence="1" type="ORF">SAMN05428957_106198</name>
</gene>